<organism evidence="2 3">
    <name type="scientific">Aspergillus mulundensis</name>
    <dbReference type="NCBI Taxonomy" id="1810919"/>
    <lineage>
        <taxon>Eukaryota</taxon>
        <taxon>Fungi</taxon>
        <taxon>Dikarya</taxon>
        <taxon>Ascomycota</taxon>
        <taxon>Pezizomycotina</taxon>
        <taxon>Eurotiomycetes</taxon>
        <taxon>Eurotiomycetidae</taxon>
        <taxon>Eurotiales</taxon>
        <taxon>Aspergillaceae</taxon>
        <taxon>Aspergillus</taxon>
        <taxon>Aspergillus subgen. Nidulantes</taxon>
    </lineage>
</organism>
<dbReference type="EMBL" id="PVWQ01000003">
    <property type="protein sequence ID" value="RDW86859.1"/>
    <property type="molecule type" value="Genomic_DNA"/>
</dbReference>
<evidence type="ECO:0000313" key="2">
    <source>
        <dbReference type="EMBL" id="RDW86859.1"/>
    </source>
</evidence>
<keyword evidence="3" id="KW-1185">Reference proteome</keyword>
<dbReference type="AlphaFoldDB" id="A0A3D8SKI7"/>
<evidence type="ECO:0000256" key="1">
    <source>
        <dbReference type="SAM" id="MobiDB-lite"/>
    </source>
</evidence>
<feature type="region of interest" description="Disordered" evidence="1">
    <location>
        <begin position="90"/>
        <end position="125"/>
    </location>
</feature>
<feature type="compositionally biased region" description="Basic and acidic residues" evidence="1">
    <location>
        <begin position="107"/>
        <end position="125"/>
    </location>
</feature>
<feature type="region of interest" description="Disordered" evidence="1">
    <location>
        <begin position="1"/>
        <end position="54"/>
    </location>
</feature>
<reference evidence="2 3" key="1">
    <citation type="journal article" date="2018" name="IMA Fungus">
        <title>IMA Genome-F 9: Draft genome sequence of Annulohypoxylon stygium, Aspergillus mulundensis, Berkeleyomyces basicola (syn. Thielaviopsis basicola), Ceratocystis smalleyi, two Cercospora beticola strains, Coleophoma cylindrospora, Fusarium fracticaudum, Phialophora cf. hyalina, and Morchella septimelata.</title>
        <authorList>
            <person name="Wingfield B.D."/>
            <person name="Bills G.F."/>
            <person name="Dong Y."/>
            <person name="Huang W."/>
            <person name="Nel W.J."/>
            <person name="Swalarsk-Parry B.S."/>
            <person name="Vaghefi N."/>
            <person name="Wilken P.M."/>
            <person name="An Z."/>
            <person name="de Beer Z.W."/>
            <person name="De Vos L."/>
            <person name="Chen L."/>
            <person name="Duong T.A."/>
            <person name="Gao Y."/>
            <person name="Hammerbacher A."/>
            <person name="Kikkert J.R."/>
            <person name="Li Y."/>
            <person name="Li H."/>
            <person name="Li K."/>
            <person name="Li Q."/>
            <person name="Liu X."/>
            <person name="Ma X."/>
            <person name="Naidoo K."/>
            <person name="Pethybridge S.J."/>
            <person name="Sun J."/>
            <person name="Steenkamp E.T."/>
            <person name="van der Nest M.A."/>
            <person name="van Wyk S."/>
            <person name="Wingfield M.J."/>
            <person name="Xiong C."/>
            <person name="Yue Q."/>
            <person name="Zhang X."/>
        </authorList>
    </citation>
    <scope>NUCLEOTIDE SEQUENCE [LARGE SCALE GENOMIC DNA]</scope>
    <source>
        <strain evidence="2 3">DSM 5745</strain>
    </source>
</reference>
<dbReference type="OrthoDB" id="4506792at2759"/>
<dbReference type="RefSeq" id="XP_026606383.1">
    <property type="nucleotide sequence ID" value="XM_026745517.1"/>
</dbReference>
<accession>A0A3D8SKI7</accession>
<sequence>MSASTLLGLNPSNKASKFVKKRIEPPPRHPGRVAAAKPIPSDSDGDSYSTASEEEIISELDEEALSMLPLHLQNNMRELQAERVSRLKAEQRLSRRQLQRKPRYSLHRVDEKVEPKQESEPQPKTKLTGEEYNAQYAEKWFKKTLANIAATRELEVKRVMEGFSDDDDDSSRRRTWCPIRHEWVPVAYGQAQMESKIIDGNGTANMNRAGGNRASRLCGIPDRRESALSQKDVVVTERYLLTSRHDCRESSNEGYMSWRCAGPYYVYETRASQDCSQQPEQSEQSSESLSSIVSTARDRVRMKIRRVKNVFKR</sequence>
<name>A0A3D8SKI7_9EURO</name>
<feature type="region of interest" description="Disordered" evidence="1">
    <location>
        <begin position="275"/>
        <end position="294"/>
    </location>
</feature>
<dbReference type="Proteomes" id="UP000256690">
    <property type="component" value="Unassembled WGS sequence"/>
</dbReference>
<comment type="caution">
    <text evidence="2">The sequence shown here is derived from an EMBL/GenBank/DDBJ whole genome shotgun (WGS) entry which is preliminary data.</text>
</comment>
<feature type="compositionally biased region" description="Basic residues" evidence="1">
    <location>
        <begin position="94"/>
        <end position="106"/>
    </location>
</feature>
<evidence type="ECO:0000313" key="3">
    <source>
        <dbReference type="Proteomes" id="UP000256690"/>
    </source>
</evidence>
<protein>
    <submittedName>
        <fullName evidence="2">Uncharacterized protein</fullName>
    </submittedName>
</protein>
<gene>
    <name evidence="2" type="ORF">DSM5745_03501</name>
</gene>
<dbReference type="GeneID" id="38113871"/>
<feature type="compositionally biased region" description="Polar residues" evidence="1">
    <location>
        <begin position="1"/>
        <end position="15"/>
    </location>
</feature>
<proteinExistence type="predicted"/>